<gene>
    <name evidence="2" type="ORF">FA09DRAFT_110524</name>
</gene>
<feature type="compositionally biased region" description="Low complexity" evidence="1">
    <location>
        <begin position="175"/>
        <end position="187"/>
    </location>
</feature>
<evidence type="ECO:0000313" key="3">
    <source>
        <dbReference type="Proteomes" id="UP000245946"/>
    </source>
</evidence>
<protein>
    <submittedName>
        <fullName evidence="2">Uncharacterized protein</fullName>
    </submittedName>
</protein>
<dbReference type="RefSeq" id="XP_025600981.1">
    <property type="nucleotide sequence ID" value="XM_025738994.1"/>
</dbReference>
<dbReference type="GeneID" id="37266540"/>
<dbReference type="AlphaFoldDB" id="A0A316ZID3"/>
<organism evidence="2 3">
    <name type="scientific">Tilletiopsis washingtonensis</name>
    <dbReference type="NCBI Taxonomy" id="58919"/>
    <lineage>
        <taxon>Eukaryota</taxon>
        <taxon>Fungi</taxon>
        <taxon>Dikarya</taxon>
        <taxon>Basidiomycota</taxon>
        <taxon>Ustilaginomycotina</taxon>
        <taxon>Exobasidiomycetes</taxon>
        <taxon>Entylomatales</taxon>
        <taxon>Entylomatales incertae sedis</taxon>
        <taxon>Tilletiopsis</taxon>
    </lineage>
</organism>
<feature type="compositionally biased region" description="Basic residues" evidence="1">
    <location>
        <begin position="188"/>
        <end position="199"/>
    </location>
</feature>
<feature type="compositionally biased region" description="Low complexity" evidence="1">
    <location>
        <begin position="77"/>
        <end position="88"/>
    </location>
</feature>
<evidence type="ECO:0000256" key="1">
    <source>
        <dbReference type="SAM" id="MobiDB-lite"/>
    </source>
</evidence>
<evidence type="ECO:0000313" key="2">
    <source>
        <dbReference type="EMBL" id="PWO00703.1"/>
    </source>
</evidence>
<feature type="compositionally biased region" description="Polar residues" evidence="1">
    <location>
        <begin position="94"/>
        <end position="107"/>
    </location>
</feature>
<feature type="region of interest" description="Disordered" evidence="1">
    <location>
        <begin position="72"/>
        <end position="123"/>
    </location>
</feature>
<accession>A0A316ZID3</accession>
<feature type="region of interest" description="Disordered" evidence="1">
    <location>
        <begin position="163"/>
        <end position="201"/>
    </location>
</feature>
<proteinExistence type="predicted"/>
<name>A0A316ZID3_9BASI</name>
<reference evidence="2 3" key="1">
    <citation type="journal article" date="2018" name="Mol. Biol. Evol.">
        <title>Broad Genomic Sampling Reveals a Smut Pathogenic Ancestry of the Fungal Clade Ustilaginomycotina.</title>
        <authorList>
            <person name="Kijpornyongpan T."/>
            <person name="Mondo S.J."/>
            <person name="Barry K."/>
            <person name="Sandor L."/>
            <person name="Lee J."/>
            <person name="Lipzen A."/>
            <person name="Pangilinan J."/>
            <person name="LaButti K."/>
            <person name="Hainaut M."/>
            <person name="Henrissat B."/>
            <person name="Grigoriev I.V."/>
            <person name="Spatafora J.W."/>
            <person name="Aime M.C."/>
        </authorList>
    </citation>
    <scope>NUCLEOTIDE SEQUENCE [LARGE SCALE GENOMIC DNA]</scope>
    <source>
        <strain evidence="2 3">MCA 4186</strain>
    </source>
</reference>
<keyword evidence="3" id="KW-1185">Reference proteome</keyword>
<dbReference type="Proteomes" id="UP000245946">
    <property type="component" value="Unassembled WGS sequence"/>
</dbReference>
<sequence>MLDVRHADADDVRLSRTSPLFSHVALASSIHSVAQLAVASHMAMLCPHGAASPAGARRCLQMLRCTSLIPPSRRGARASVSSPSLPSIRRLRRGNSSARDQSATQPSPFEMPARHSSPQDAAARCRRGRQTLCRWRRMRHGDGEGCRSICSVLGCVALRDTGTPRTADGARGATRQHAQRQGGSARQARARRRDGRGRMRCAAPWPACARDAAAEPAQTSRASPAAAG</sequence>
<dbReference type="EMBL" id="KZ819284">
    <property type="protein sequence ID" value="PWO00703.1"/>
    <property type="molecule type" value="Genomic_DNA"/>
</dbReference>